<feature type="compositionally biased region" description="Low complexity" evidence="2">
    <location>
        <begin position="48"/>
        <end position="57"/>
    </location>
</feature>
<reference evidence="3" key="1">
    <citation type="submission" date="2021-07" db="EMBL/GenBank/DDBJ databases">
        <authorList>
            <person name="Catto M.A."/>
            <person name="Jacobson A."/>
            <person name="Kennedy G."/>
            <person name="Labadie P."/>
            <person name="Hunt B.G."/>
            <person name="Srinivasan R."/>
        </authorList>
    </citation>
    <scope>NUCLEOTIDE SEQUENCE</scope>
    <source>
        <strain evidence="3">PL_HMW_Pooled</strain>
        <tissue evidence="3">Head</tissue>
    </source>
</reference>
<gene>
    <name evidence="3" type="ORF">KUF71_002626</name>
</gene>
<evidence type="ECO:0000313" key="4">
    <source>
        <dbReference type="Proteomes" id="UP001219518"/>
    </source>
</evidence>
<feature type="region of interest" description="Disordered" evidence="2">
    <location>
        <begin position="15"/>
        <end position="67"/>
    </location>
</feature>
<keyword evidence="4" id="KW-1185">Reference proteome</keyword>
<feature type="region of interest" description="Disordered" evidence="2">
    <location>
        <begin position="79"/>
        <end position="120"/>
    </location>
</feature>
<dbReference type="EMBL" id="JAHWGI010001223">
    <property type="protein sequence ID" value="KAK3925240.1"/>
    <property type="molecule type" value="Genomic_DNA"/>
</dbReference>
<sequence length="532" mass="59190">MMSTLGEVCKKTLKSAKASECDGQSLNSSERIQKNDFKSPAPVEQIQKSPTKYSKSPSKLEHIQKSPLIEKVSPFKMVKPSKLSTPKRSDTERYPCFSVTEQDESKLPPTLSPESRAKKMKLDDSLDSTLEYDDVTNILNHIDQGEDFQNNNNDDDENEEKDSKEVFKECDAQVNYSRSDFGSESGSEDATAKLYEDVERLKSELKEKNLQIISLRAGLRMSEEDRLQLREKNQTLEGTVTELREELEYTRTFQDDNKKLTRLVKTAGDLLVSGLQKFGGQMTAHSTPKTQVARDDVISHSVVKHLDFSALPNKSSKPSSPSPKKSKSHLPPMSSAKVSSKSSKRSCAPKDDFNSPAKNAKKSESTVDSAEVPLKNPKKSESPSTSKKAPKEGLSHKEIVKISEAVRDDLSGNKSLEVDENKRICIGKHIRISQQKWSVIKSQPKISLFIKKLGDSAYGRDALKVRVVGEPKGTSPKQQATPMKVDTFVAALRGRLLFEQPNHPNVDAAAAAARTLLATKMQDEARHKSKKE</sequence>
<feature type="coiled-coil region" evidence="1">
    <location>
        <begin position="191"/>
        <end position="246"/>
    </location>
</feature>
<keyword evidence="1" id="KW-0175">Coiled coil</keyword>
<feature type="compositionally biased region" description="Low complexity" evidence="2">
    <location>
        <begin position="314"/>
        <end position="341"/>
    </location>
</feature>
<dbReference type="Proteomes" id="UP001219518">
    <property type="component" value="Unassembled WGS sequence"/>
</dbReference>
<reference evidence="3" key="2">
    <citation type="journal article" date="2023" name="BMC Genomics">
        <title>Pest status, molecular evolution, and epigenetic factors derived from the genome assembly of Frankliniella fusca, a thysanopteran phytovirus vector.</title>
        <authorList>
            <person name="Catto M.A."/>
            <person name="Labadie P.E."/>
            <person name="Jacobson A.L."/>
            <person name="Kennedy G.G."/>
            <person name="Srinivasan R."/>
            <person name="Hunt B.G."/>
        </authorList>
    </citation>
    <scope>NUCLEOTIDE SEQUENCE</scope>
    <source>
        <strain evidence="3">PL_HMW_Pooled</strain>
    </source>
</reference>
<proteinExistence type="predicted"/>
<accession>A0AAE1HPQ9</accession>
<comment type="caution">
    <text evidence="3">The sequence shown here is derived from an EMBL/GenBank/DDBJ whole genome shotgun (WGS) entry which is preliminary data.</text>
</comment>
<protein>
    <submittedName>
        <fullName evidence="3">Ras-related protein Rab-44</fullName>
    </submittedName>
</protein>
<name>A0AAE1HPQ9_9NEOP</name>
<organism evidence="3 4">
    <name type="scientific">Frankliniella fusca</name>
    <dbReference type="NCBI Taxonomy" id="407009"/>
    <lineage>
        <taxon>Eukaryota</taxon>
        <taxon>Metazoa</taxon>
        <taxon>Ecdysozoa</taxon>
        <taxon>Arthropoda</taxon>
        <taxon>Hexapoda</taxon>
        <taxon>Insecta</taxon>
        <taxon>Pterygota</taxon>
        <taxon>Neoptera</taxon>
        <taxon>Paraneoptera</taxon>
        <taxon>Thysanoptera</taxon>
        <taxon>Terebrantia</taxon>
        <taxon>Thripoidea</taxon>
        <taxon>Thripidae</taxon>
        <taxon>Frankliniella</taxon>
    </lineage>
</organism>
<feature type="region of interest" description="Disordered" evidence="2">
    <location>
        <begin position="308"/>
        <end position="396"/>
    </location>
</feature>
<evidence type="ECO:0000256" key="1">
    <source>
        <dbReference type="SAM" id="Coils"/>
    </source>
</evidence>
<evidence type="ECO:0000313" key="3">
    <source>
        <dbReference type="EMBL" id="KAK3925240.1"/>
    </source>
</evidence>
<evidence type="ECO:0000256" key="2">
    <source>
        <dbReference type="SAM" id="MobiDB-lite"/>
    </source>
</evidence>
<feature type="region of interest" description="Disordered" evidence="2">
    <location>
        <begin position="142"/>
        <end position="164"/>
    </location>
</feature>
<dbReference type="AlphaFoldDB" id="A0AAE1HPQ9"/>